<dbReference type="Proteomes" id="UP000614610">
    <property type="component" value="Unassembled WGS sequence"/>
</dbReference>
<dbReference type="EMBL" id="JAABOE010000019">
    <property type="protein sequence ID" value="KAF3185814.1"/>
    <property type="molecule type" value="Genomic_DNA"/>
</dbReference>
<dbReference type="EMBL" id="WIWT01000079">
    <property type="protein sequence ID" value="KAF3203406.1"/>
    <property type="molecule type" value="Genomic_DNA"/>
</dbReference>
<dbReference type="EMBL" id="WIPF01000093">
    <property type="protein sequence ID" value="KAF3210687.1"/>
    <property type="molecule type" value="Genomic_DNA"/>
</dbReference>
<dbReference type="Proteomes" id="UP000472727">
    <property type="component" value="Unassembled WGS sequence"/>
</dbReference>
<reference evidence="6 7" key="1">
    <citation type="submission" date="2019-06" db="EMBL/GenBank/DDBJ databases">
        <authorList>
            <person name="Palmer J.M."/>
        </authorList>
    </citation>
    <scope>NUCLEOTIDE SEQUENCE [LARGE SCALE GENOMIC DNA]</scope>
    <source>
        <strain evidence="5 6">TWF106</strain>
        <strain evidence="4 8">TWF191</strain>
        <strain evidence="3">TWF679</strain>
        <strain evidence="2 7">TWF788</strain>
    </source>
</reference>
<evidence type="ECO:0008006" key="9">
    <source>
        <dbReference type="Google" id="ProtNLM"/>
    </source>
</evidence>
<evidence type="ECO:0000313" key="2">
    <source>
        <dbReference type="EMBL" id="KAF3185814.1"/>
    </source>
</evidence>
<name>A0A7C8US67_ORBOL</name>
<dbReference type="AlphaFoldDB" id="A0A7C8US67"/>
<accession>A0A7C8US67</accession>
<evidence type="ECO:0000313" key="7">
    <source>
        <dbReference type="Proteomes" id="UP000479691"/>
    </source>
</evidence>
<evidence type="ECO:0000256" key="1">
    <source>
        <dbReference type="SAM" id="SignalP"/>
    </source>
</evidence>
<evidence type="ECO:0000313" key="6">
    <source>
        <dbReference type="Proteomes" id="UP000472727"/>
    </source>
</evidence>
<sequence length="137" mass="14587">MYFPIITFLTLIASCSAGSAPPGTWGKNPDIPDTLTVGDIHNRCDFGLSASCCVDGAFEKIIENACYPLTEPELKTFKFLDVCFGVPACCTTAMFERKDVPNTSGGCEEMTIMTEATTPDSPFQALKAAALANKGSN</sequence>
<evidence type="ECO:0000313" key="4">
    <source>
        <dbReference type="EMBL" id="KAF3210687.1"/>
    </source>
</evidence>
<organism evidence="5 6">
    <name type="scientific">Orbilia oligospora</name>
    <name type="common">Nematode-trapping fungus</name>
    <name type="synonym">Arthrobotrys oligospora</name>
    <dbReference type="NCBI Taxonomy" id="2813651"/>
    <lineage>
        <taxon>Eukaryota</taxon>
        <taxon>Fungi</taxon>
        <taxon>Dikarya</taxon>
        <taxon>Ascomycota</taxon>
        <taxon>Pezizomycotina</taxon>
        <taxon>Orbiliomycetes</taxon>
        <taxon>Orbiliales</taxon>
        <taxon>Orbiliaceae</taxon>
        <taxon>Orbilia</taxon>
    </lineage>
</organism>
<keyword evidence="1" id="KW-0732">Signal</keyword>
<dbReference type="Proteomes" id="UP000479691">
    <property type="component" value="Unassembled WGS sequence"/>
</dbReference>
<feature type="chain" id="PRO_5036398440" description="Hydrophobin" evidence="1">
    <location>
        <begin position="18"/>
        <end position="137"/>
    </location>
</feature>
<gene>
    <name evidence="5" type="ORF">TWF106_000355</name>
    <name evidence="4" type="ORF">TWF191_011166</name>
    <name evidence="3" type="ORF">TWF679_010274</name>
    <name evidence="2" type="ORF">TWF788_003863</name>
</gene>
<dbReference type="EMBL" id="WIWS01000010">
    <property type="protein sequence ID" value="KAF3226615.1"/>
    <property type="molecule type" value="Genomic_DNA"/>
</dbReference>
<protein>
    <recommendedName>
        <fullName evidence="9">Hydrophobin</fullName>
    </recommendedName>
</protein>
<evidence type="ECO:0000313" key="5">
    <source>
        <dbReference type="EMBL" id="KAF3226615.1"/>
    </source>
</evidence>
<evidence type="ECO:0000313" key="3">
    <source>
        <dbReference type="EMBL" id="KAF3203406.1"/>
    </source>
</evidence>
<comment type="caution">
    <text evidence="5">The sequence shown here is derived from an EMBL/GenBank/DDBJ whole genome shotgun (WGS) entry which is preliminary data.</text>
</comment>
<feature type="signal peptide" evidence="1">
    <location>
        <begin position="1"/>
        <end position="17"/>
    </location>
</feature>
<dbReference type="OrthoDB" id="5271755at2759"/>
<dbReference type="Proteomes" id="UP000483672">
    <property type="component" value="Unassembled WGS sequence"/>
</dbReference>
<proteinExistence type="predicted"/>
<evidence type="ECO:0000313" key="8">
    <source>
        <dbReference type="Proteomes" id="UP000483672"/>
    </source>
</evidence>